<sequence length="328" mass="35620">MPEIAGKQIGPIGYGLMGLTWRASPPSESQSFAAMRASLATGANFWNAGEFYGTPTHNSLTLLNRYFEKYPEDAEKVVLSVKGGLVNMKPDGTAEGVRRSVENCLSLLGGKKGIDVFECARVDKNVPIEETMRALEGLVREGKIGGVALSEVSAETVRRAAKVTKIVAVEVELSLWSLDVLSNGVAEACAQHNIPMVAYSPIGHGMLTGDIKSPDDIPENDMRKKMPRFRPENFSKNLDLVKELQVIAERKGVTPAQLALAWLRSMSKKDGKPEIIPIPGATTEARVLENSKDVTLSAGELKAIDEILKDFKVVGDRYDEHGMAHCEG</sequence>
<keyword evidence="4" id="KW-1185">Reference proteome</keyword>
<dbReference type="Pfam" id="PF00248">
    <property type="entry name" value="Aldo_ket_red"/>
    <property type="match status" value="1"/>
</dbReference>
<dbReference type="GO" id="GO:0016491">
    <property type="term" value="F:oxidoreductase activity"/>
    <property type="evidence" value="ECO:0007669"/>
    <property type="project" value="UniProtKB-KW"/>
</dbReference>
<dbReference type="HOGENOM" id="CLU_023205_2_1_1"/>
<dbReference type="InterPro" id="IPR023210">
    <property type="entry name" value="NADP_OxRdtase_dom"/>
</dbReference>
<dbReference type="STRING" id="1072389.K1XL45"/>
<dbReference type="eggNOG" id="KOG1575">
    <property type="taxonomic scope" value="Eukaryota"/>
</dbReference>
<evidence type="ECO:0000259" key="2">
    <source>
        <dbReference type="Pfam" id="PF00248"/>
    </source>
</evidence>
<dbReference type="KEGG" id="mbe:MBM_08587"/>
<name>K1XL45_MARBU</name>
<dbReference type="AlphaFoldDB" id="K1XL45"/>
<evidence type="ECO:0000313" key="3">
    <source>
        <dbReference type="EMBL" id="EKD13144.1"/>
    </source>
</evidence>
<protein>
    <submittedName>
        <fullName evidence="3">Aldo/keto reductase</fullName>
    </submittedName>
</protein>
<dbReference type="SUPFAM" id="SSF51430">
    <property type="entry name" value="NAD(P)-linked oxidoreductase"/>
    <property type="match status" value="1"/>
</dbReference>
<dbReference type="Proteomes" id="UP000006753">
    <property type="component" value="Unassembled WGS sequence"/>
</dbReference>
<dbReference type="InterPro" id="IPR050791">
    <property type="entry name" value="Aldo-Keto_reductase"/>
</dbReference>
<reference evidence="3 4" key="1">
    <citation type="journal article" date="2012" name="BMC Genomics">
        <title>Sequencing the genome of Marssonina brunnea reveals fungus-poplar co-evolution.</title>
        <authorList>
            <person name="Zhu S."/>
            <person name="Cao Y.-Z."/>
            <person name="Jiang C."/>
            <person name="Tan B.-Y."/>
            <person name="Wang Z."/>
            <person name="Feng S."/>
            <person name="Zhang L."/>
            <person name="Su X.-H."/>
            <person name="Brejova B."/>
            <person name="Vinar T."/>
            <person name="Xu M."/>
            <person name="Wang M.-X."/>
            <person name="Zhang S.-G."/>
            <person name="Huang M.-R."/>
            <person name="Wu R."/>
            <person name="Zhou Y."/>
        </authorList>
    </citation>
    <scope>NUCLEOTIDE SEQUENCE [LARGE SCALE GENOMIC DNA]</scope>
    <source>
        <strain evidence="3 4">MB_m1</strain>
    </source>
</reference>
<evidence type="ECO:0000313" key="4">
    <source>
        <dbReference type="Proteomes" id="UP000006753"/>
    </source>
</evidence>
<dbReference type="CDD" id="cd19077">
    <property type="entry name" value="AKR_AKR8A1-2"/>
    <property type="match status" value="1"/>
</dbReference>
<keyword evidence="1" id="KW-0560">Oxidoreductase</keyword>
<dbReference type="GO" id="GO:0005737">
    <property type="term" value="C:cytoplasm"/>
    <property type="evidence" value="ECO:0007669"/>
    <property type="project" value="TreeGrafter"/>
</dbReference>
<evidence type="ECO:0000256" key="1">
    <source>
        <dbReference type="ARBA" id="ARBA00023002"/>
    </source>
</evidence>
<feature type="domain" description="NADP-dependent oxidoreductase" evidence="2">
    <location>
        <begin position="11"/>
        <end position="308"/>
    </location>
</feature>
<dbReference type="PANTHER" id="PTHR43625">
    <property type="entry name" value="AFLATOXIN B1 ALDEHYDE REDUCTASE"/>
    <property type="match status" value="1"/>
</dbReference>
<dbReference type="OrthoDB" id="37537at2759"/>
<dbReference type="Gene3D" id="3.20.20.100">
    <property type="entry name" value="NADP-dependent oxidoreductase domain"/>
    <property type="match status" value="1"/>
</dbReference>
<dbReference type="InParanoid" id="K1XL45"/>
<gene>
    <name evidence="3" type="ORF">MBM_08587</name>
</gene>
<organism evidence="3 4">
    <name type="scientific">Marssonina brunnea f. sp. multigermtubi (strain MB_m1)</name>
    <name type="common">Marssonina leaf spot fungus</name>
    <dbReference type="NCBI Taxonomy" id="1072389"/>
    <lineage>
        <taxon>Eukaryota</taxon>
        <taxon>Fungi</taxon>
        <taxon>Dikarya</taxon>
        <taxon>Ascomycota</taxon>
        <taxon>Pezizomycotina</taxon>
        <taxon>Leotiomycetes</taxon>
        <taxon>Helotiales</taxon>
        <taxon>Drepanopezizaceae</taxon>
        <taxon>Drepanopeziza</taxon>
    </lineage>
</organism>
<dbReference type="InterPro" id="IPR036812">
    <property type="entry name" value="NAD(P)_OxRdtase_dom_sf"/>
</dbReference>
<dbReference type="PANTHER" id="PTHR43625:SF78">
    <property type="entry name" value="PYRIDOXAL REDUCTASE-RELATED"/>
    <property type="match status" value="1"/>
</dbReference>
<proteinExistence type="predicted"/>
<dbReference type="OMA" id="IDIFGCA"/>
<dbReference type="EMBL" id="JH921451">
    <property type="protein sequence ID" value="EKD13144.1"/>
    <property type="molecule type" value="Genomic_DNA"/>
</dbReference>
<accession>K1XL45</accession>
<dbReference type="FunCoup" id="K1XL45">
    <property type="interactions" value="32"/>
</dbReference>